<dbReference type="OrthoDB" id="513506at2759"/>
<protein>
    <submittedName>
        <fullName evidence="1">F-box associated region family</fullName>
    </submittedName>
</protein>
<evidence type="ECO:0000313" key="1">
    <source>
        <dbReference type="EMBL" id="PSC75415.1"/>
    </source>
</evidence>
<reference evidence="1 2" key="1">
    <citation type="journal article" date="2018" name="Plant J.">
        <title>Genome sequences of Chlorella sorokiniana UTEX 1602 and Micractinium conductrix SAG 241.80: implications to maltose excretion by a green alga.</title>
        <authorList>
            <person name="Arriola M.B."/>
            <person name="Velmurugan N."/>
            <person name="Zhang Y."/>
            <person name="Plunkett M.H."/>
            <person name="Hondzo H."/>
            <person name="Barney B.M."/>
        </authorList>
    </citation>
    <scope>NUCLEOTIDE SEQUENCE [LARGE SCALE GENOMIC DNA]</scope>
    <source>
        <strain evidence="1 2">SAG 241.80</strain>
    </source>
</reference>
<name>A0A2P6VMZ3_9CHLO</name>
<dbReference type="EMBL" id="LHPF02000002">
    <property type="protein sequence ID" value="PSC75415.1"/>
    <property type="molecule type" value="Genomic_DNA"/>
</dbReference>
<sequence>MQHSWPSLVQEVDLVGALEERGLSRQAACAFLDASPPLVLEVCTASRWDCEGWTDVTLAVDGRAGQVPLEYNELQGWLGGALGAAKTGRRDADSTRWRRCCLRLAGYRSGARRAVVVLAGSEHRFWAGFYGGKFAAPVLRFEMEAAPSGVGQGYGTDDE</sequence>
<accession>A0A2P6VMZ3</accession>
<gene>
    <name evidence="1" type="ORF">C2E20_1028</name>
</gene>
<dbReference type="Gene3D" id="2.60.120.260">
    <property type="entry name" value="Galactose-binding domain-like"/>
    <property type="match status" value="1"/>
</dbReference>
<dbReference type="AlphaFoldDB" id="A0A2P6VMZ3"/>
<comment type="caution">
    <text evidence="1">The sequence shown here is derived from an EMBL/GenBank/DDBJ whole genome shotgun (WGS) entry which is preliminary data.</text>
</comment>
<proteinExistence type="predicted"/>
<organism evidence="1 2">
    <name type="scientific">Micractinium conductrix</name>
    <dbReference type="NCBI Taxonomy" id="554055"/>
    <lineage>
        <taxon>Eukaryota</taxon>
        <taxon>Viridiplantae</taxon>
        <taxon>Chlorophyta</taxon>
        <taxon>core chlorophytes</taxon>
        <taxon>Trebouxiophyceae</taxon>
        <taxon>Chlorellales</taxon>
        <taxon>Chlorellaceae</taxon>
        <taxon>Chlorella clade</taxon>
        <taxon>Micractinium</taxon>
    </lineage>
</organism>
<keyword evidence="2" id="KW-1185">Reference proteome</keyword>
<evidence type="ECO:0000313" key="2">
    <source>
        <dbReference type="Proteomes" id="UP000239649"/>
    </source>
</evidence>
<dbReference type="Proteomes" id="UP000239649">
    <property type="component" value="Unassembled WGS sequence"/>
</dbReference>